<keyword evidence="12" id="KW-1185">Reference proteome</keyword>
<feature type="transmembrane region" description="Helical" evidence="10">
    <location>
        <begin position="112"/>
        <end position="135"/>
    </location>
</feature>
<dbReference type="HAMAP" id="MF_01043">
    <property type="entry name" value="PlsY"/>
    <property type="match status" value="1"/>
</dbReference>
<feature type="transmembrane region" description="Helical" evidence="10">
    <location>
        <begin position="80"/>
        <end position="100"/>
    </location>
</feature>
<organism evidence="11 12">
    <name type="scientific">Dethiobacter alkaliphilus AHT 1</name>
    <dbReference type="NCBI Taxonomy" id="555088"/>
    <lineage>
        <taxon>Bacteria</taxon>
        <taxon>Bacillati</taxon>
        <taxon>Bacillota</taxon>
        <taxon>Dethiobacteria</taxon>
        <taxon>Dethiobacterales</taxon>
        <taxon>Dethiobacteraceae</taxon>
        <taxon>Dethiobacter</taxon>
    </lineage>
</organism>
<keyword evidence="3 10" id="KW-0808">Transferase</keyword>
<comment type="subcellular location">
    <subcellularLocation>
        <location evidence="10">Cell membrane</location>
        <topology evidence="10">Multi-pass membrane protein</topology>
    </subcellularLocation>
</comment>
<dbReference type="OrthoDB" id="9777124at2"/>
<dbReference type="SMART" id="SM01207">
    <property type="entry name" value="G3P_acyltransf"/>
    <property type="match status" value="1"/>
</dbReference>
<reference evidence="11 12" key="1">
    <citation type="submission" date="2009-02" db="EMBL/GenBank/DDBJ databases">
        <title>Sequencing of the draft genome and assembly of Dethiobacter alkaliphilus AHT 1.</title>
        <authorList>
            <consortium name="US DOE Joint Genome Institute (JGI-PGF)"/>
            <person name="Lucas S."/>
            <person name="Copeland A."/>
            <person name="Lapidus A."/>
            <person name="Glavina del Rio T."/>
            <person name="Dalin E."/>
            <person name="Tice H."/>
            <person name="Bruce D."/>
            <person name="Goodwin L."/>
            <person name="Pitluck S."/>
            <person name="Larimer F."/>
            <person name="Land M.L."/>
            <person name="Hauser L."/>
            <person name="Muyzer G."/>
        </authorList>
    </citation>
    <scope>NUCLEOTIDE SEQUENCE [LARGE SCALE GENOMIC DNA]</scope>
    <source>
        <strain evidence="11 12">AHT 1</strain>
    </source>
</reference>
<dbReference type="EMBL" id="ACJM01000010">
    <property type="protein sequence ID" value="EEG77110.1"/>
    <property type="molecule type" value="Genomic_DNA"/>
</dbReference>
<evidence type="ECO:0000256" key="9">
    <source>
        <dbReference type="ARBA" id="ARBA00023264"/>
    </source>
</evidence>
<comment type="catalytic activity">
    <reaction evidence="10">
        <text>an acyl phosphate + sn-glycerol 3-phosphate = a 1-acyl-sn-glycero-3-phosphate + phosphate</text>
        <dbReference type="Rhea" id="RHEA:34075"/>
        <dbReference type="ChEBI" id="CHEBI:43474"/>
        <dbReference type="ChEBI" id="CHEBI:57597"/>
        <dbReference type="ChEBI" id="CHEBI:57970"/>
        <dbReference type="ChEBI" id="CHEBI:59918"/>
        <dbReference type="EC" id="2.3.1.275"/>
    </reaction>
</comment>
<keyword evidence="1 10" id="KW-1003">Cell membrane</keyword>
<evidence type="ECO:0000256" key="1">
    <source>
        <dbReference type="ARBA" id="ARBA00022475"/>
    </source>
</evidence>
<name>C0GI36_DETAL</name>
<comment type="caution">
    <text evidence="11">The sequence shown here is derived from an EMBL/GenBank/DDBJ whole genome shotgun (WGS) entry which is preliminary data.</text>
</comment>
<keyword evidence="7 10" id="KW-0472">Membrane</keyword>
<keyword evidence="2 10" id="KW-0444">Lipid biosynthesis</keyword>
<keyword evidence="5 10" id="KW-1133">Transmembrane helix</keyword>
<sequence length="207" mass="21378">MNNVLALLAAYLLGSVSFGYLAGKLLKGIDIRQFGSGNAGTTNIQRTLGTGPAIAVLILDAAKGLVAVLIAQALTGNPPVMMLAGVAAVLGHNWPVFFGFKGGRGIATSVGVILGLTPGVILIATAVGVILIATTRYVSLGSVTGAVLIPMLMIIFGHDFSYVIFGTALAALAVWRHKENITRLLNGTENKLGAKVNVSAKEKKVEK</sequence>
<evidence type="ECO:0000256" key="4">
    <source>
        <dbReference type="ARBA" id="ARBA00022692"/>
    </source>
</evidence>
<evidence type="ECO:0000256" key="7">
    <source>
        <dbReference type="ARBA" id="ARBA00023136"/>
    </source>
</evidence>
<dbReference type="eggNOG" id="COG0344">
    <property type="taxonomic scope" value="Bacteria"/>
</dbReference>
<evidence type="ECO:0000256" key="10">
    <source>
        <dbReference type="HAMAP-Rule" id="MF_01043"/>
    </source>
</evidence>
<dbReference type="EC" id="2.3.1.275" evidence="10"/>
<dbReference type="PANTHER" id="PTHR30309">
    <property type="entry name" value="INNER MEMBRANE PROTEIN YGIH"/>
    <property type="match status" value="1"/>
</dbReference>
<evidence type="ECO:0000313" key="11">
    <source>
        <dbReference type="EMBL" id="EEG77110.1"/>
    </source>
</evidence>
<keyword evidence="8 10" id="KW-0594">Phospholipid biosynthesis</keyword>
<evidence type="ECO:0000256" key="3">
    <source>
        <dbReference type="ARBA" id="ARBA00022679"/>
    </source>
</evidence>
<evidence type="ECO:0000256" key="5">
    <source>
        <dbReference type="ARBA" id="ARBA00022989"/>
    </source>
</evidence>
<keyword evidence="9 10" id="KW-1208">Phospholipid metabolism</keyword>
<feature type="transmembrane region" description="Helical" evidence="10">
    <location>
        <begin position="53"/>
        <end position="74"/>
    </location>
</feature>
<evidence type="ECO:0000256" key="2">
    <source>
        <dbReference type="ARBA" id="ARBA00022516"/>
    </source>
</evidence>
<dbReference type="Proteomes" id="UP000006443">
    <property type="component" value="Unassembled WGS sequence"/>
</dbReference>
<comment type="function">
    <text evidence="10">Catalyzes the transfer of an acyl group from acyl-phosphate (acyl-PO(4)) to glycerol-3-phosphate (G3P) to form lysophosphatidic acid (LPA). This enzyme utilizes acyl-phosphate as fatty acyl donor, but not acyl-CoA or acyl-ACP.</text>
</comment>
<keyword evidence="4 10" id="KW-0812">Transmembrane</keyword>
<keyword evidence="6 10" id="KW-0443">Lipid metabolism</keyword>
<dbReference type="GO" id="GO:0005886">
    <property type="term" value="C:plasma membrane"/>
    <property type="evidence" value="ECO:0007669"/>
    <property type="project" value="UniProtKB-SubCell"/>
</dbReference>
<proteinExistence type="inferred from homology"/>
<gene>
    <name evidence="10" type="primary">plsY</name>
    <name evidence="11" type="ORF">DealDRAFT_2145</name>
</gene>
<feature type="transmembrane region" description="Helical" evidence="10">
    <location>
        <begin position="6"/>
        <end position="23"/>
    </location>
</feature>
<dbReference type="Pfam" id="PF02660">
    <property type="entry name" value="G3P_acyltransf"/>
    <property type="match status" value="1"/>
</dbReference>
<dbReference type="RefSeq" id="WP_008517283.1">
    <property type="nucleotide sequence ID" value="NZ_ACJM01000010.1"/>
</dbReference>
<evidence type="ECO:0000256" key="6">
    <source>
        <dbReference type="ARBA" id="ARBA00023098"/>
    </source>
</evidence>
<comment type="subunit">
    <text evidence="10">Probably interacts with PlsX.</text>
</comment>
<dbReference type="NCBIfam" id="TIGR00023">
    <property type="entry name" value="glycerol-3-phosphate 1-O-acyltransferase PlsY"/>
    <property type="match status" value="1"/>
</dbReference>
<dbReference type="UniPathway" id="UPA00085"/>
<dbReference type="PANTHER" id="PTHR30309:SF0">
    <property type="entry name" value="GLYCEROL-3-PHOSPHATE ACYLTRANSFERASE-RELATED"/>
    <property type="match status" value="1"/>
</dbReference>
<dbReference type="InterPro" id="IPR003811">
    <property type="entry name" value="G3P_acylTferase_PlsY"/>
</dbReference>
<dbReference type="AlphaFoldDB" id="C0GI36"/>
<accession>C0GI36</accession>
<comment type="pathway">
    <text evidence="10">Lipid metabolism; phospholipid metabolism.</text>
</comment>
<evidence type="ECO:0000256" key="8">
    <source>
        <dbReference type="ARBA" id="ARBA00023209"/>
    </source>
</evidence>
<comment type="similarity">
    <text evidence="10">Belongs to the PlsY family.</text>
</comment>
<dbReference type="GO" id="GO:0043772">
    <property type="term" value="F:acyl-phosphate glycerol-3-phosphate acyltransferase activity"/>
    <property type="evidence" value="ECO:0007669"/>
    <property type="project" value="UniProtKB-UniRule"/>
</dbReference>
<feature type="transmembrane region" description="Helical" evidence="10">
    <location>
        <begin position="147"/>
        <end position="175"/>
    </location>
</feature>
<dbReference type="STRING" id="555088.DealDRAFT_2145"/>
<protein>
    <recommendedName>
        <fullName evidence="10">Glycerol-3-phosphate acyltransferase</fullName>
    </recommendedName>
    <alternativeName>
        <fullName evidence="10">Acyl-PO4 G3P acyltransferase</fullName>
    </alternativeName>
    <alternativeName>
        <fullName evidence="10">Acyl-phosphate--glycerol-3-phosphate acyltransferase</fullName>
    </alternativeName>
    <alternativeName>
        <fullName evidence="10">G3P acyltransferase</fullName>
        <shortName evidence="10">GPAT</shortName>
        <ecNumber evidence="10">2.3.1.275</ecNumber>
    </alternativeName>
    <alternativeName>
        <fullName evidence="10">Lysophosphatidic acid synthase</fullName>
        <shortName evidence="10">LPA synthase</shortName>
    </alternativeName>
</protein>
<evidence type="ECO:0000313" key="12">
    <source>
        <dbReference type="Proteomes" id="UP000006443"/>
    </source>
</evidence>
<dbReference type="GO" id="GO:0008654">
    <property type="term" value="P:phospholipid biosynthetic process"/>
    <property type="evidence" value="ECO:0007669"/>
    <property type="project" value="UniProtKB-UniRule"/>
</dbReference>